<name>A0A7X9E7P5_UNCKA</name>
<dbReference type="EMBL" id="JAAZNV010000009">
    <property type="protein sequence ID" value="NMB91811.1"/>
    <property type="molecule type" value="Genomic_DNA"/>
</dbReference>
<dbReference type="GO" id="GO:0045292">
    <property type="term" value="P:mRNA cis splicing, via spliceosome"/>
    <property type="evidence" value="ECO:0007669"/>
    <property type="project" value="TreeGrafter"/>
</dbReference>
<dbReference type="AlphaFoldDB" id="A0A7X9E7P5"/>
<organism evidence="2 3">
    <name type="scientific">candidate division WWE3 bacterium</name>
    <dbReference type="NCBI Taxonomy" id="2053526"/>
    <lineage>
        <taxon>Bacteria</taxon>
        <taxon>Katanobacteria</taxon>
    </lineage>
</organism>
<accession>A0A7X9E7P5</accession>
<proteinExistence type="predicted"/>
<dbReference type="GO" id="GO:0048564">
    <property type="term" value="P:photosystem I assembly"/>
    <property type="evidence" value="ECO:0007669"/>
    <property type="project" value="TreeGrafter"/>
</dbReference>
<dbReference type="PANTHER" id="PTHR47539:SF1">
    <property type="entry name" value="PENTATRICOPEPTIDE REPEAT-CONTAINING PROTEIN OTP51, CHLOROPLASTIC"/>
    <property type="match status" value="1"/>
</dbReference>
<comment type="caution">
    <text evidence="2">The sequence shown here is derived from an EMBL/GenBank/DDBJ whole genome shotgun (WGS) entry which is preliminary data.</text>
</comment>
<evidence type="ECO:0000313" key="2">
    <source>
        <dbReference type="EMBL" id="NMB91811.1"/>
    </source>
</evidence>
<dbReference type="InterPro" id="IPR004860">
    <property type="entry name" value="LAGLIDADG_dom"/>
</dbReference>
<evidence type="ECO:0000313" key="3">
    <source>
        <dbReference type="Proteomes" id="UP000590542"/>
    </source>
</evidence>
<dbReference type="Proteomes" id="UP000590542">
    <property type="component" value="Unassembled WGS sequence"/>
</dbReference>
<dbReference type="PANTHER" id="PTHR47539">
    <property type="entry name" value="PENTATRICOPEPTIDE REPEAT-CONTAINING PROTEIN OTP51, CHLOROPLASTIC"/>
    <property type="match status" value="1"/>
</dbReference>
<dbReference type="InterPro" id="IPR052500">
    <property type="entry name" value="Chloro/Mito_RNA_Process"/>
</dbReference>
<dbReference type="GO" id="GO:0004519">
    <property type="term" value="F:endonuclease activity"/>
    <property type="evidence" value="ECO:0007669"/>
    <property type="project" value="InterPro"/>
</dbReference>
<gene>
    <name evidence="2" type="ORF">GYA37_03115</name>
</gene>
<dbReference type="GO" id="GO:0000373">
    <property type="term" value="P:Group II intron splicing"/>
    <property type="evidence" value="ECO:0007669"/>
    <property type="project" value="TreeGrafter"/>
</dbReference>
<sequence length="186" mass="21887">MGSLTEEQKSILIGSLLGDGTLRKKKNTLLEINHSSKQREYVFWLCSKFREYVSTPPKLRINGLGRTSYRFTTQSISHLNEFYESFYLLNGQKKLPNTLELDNLSLAVWFMDDGSRSRNSVYFNTQQFNKKDQEVLIQLLREIFNLKATLNRDKCYYRIRIACDSMDHFSDLVSPFIIKSMRYKLP</sequence>
<dbReference type="Gene3D" id="3.10.28.10">
    <property type="entry name" value="Homing endonucleases"/>
    <property type="match status" value="2"/>
</dbReference>
<evidence type="ECO:0000259" key="1">
    <source>
        <dbReference type="Pfam" id="PF03161"/>
    </source>
</evidence>
<dbReference type="InterPro" id="IPR027434">
    <property type="entry name" value="Homing_endonucl"/>
</dbReference>
<protein>
    <recommendedName>
        <fullName evidence="1">Homing endonuclease LAGLIDADG domain-containing protein</fullName>
    </recommendedName>
</protein>
<dbReference type="Pfam" id="PF03161">
    <property type="entry name" value="LAGLIDADG_2"/>
    <property type="match status" value="1"/>
</dbReference>
<reference evidence="2 3" key="1">
    <citation type="journal article" date="2020" name="Biotechnol. Biofuels">
        <title>New insights from the biogas microbiome by comprehensive genome-resolved metagenomics of nearly 1600 species originating from multiple anaerobic digesters.</title>
        <authorList>
            <person name="Campanaro S."/>
            <person name="Treu L."/>
            <person name="Rodriguez-R L.M."/>
            <person name="Kovalovszki A."/>
            <person name="Ziels R.M."/>
            <person name="Maus I."/>
            <person name="Zhu X."/>
            <person name="Kougias P.G."/>
            <person name="Basile A."/>
            <person name="Luo G."/>
            <person name="Schluter A."/>
            <person name="Konstantinidis K.T."/>
            <person name="Angelidaki I."/>
        </authorList>
    </citation>
    <scope>NUCLEOTIDE SEQUENCE [LARGE SCALE GENOMIC DNA]</scope>
    <source>
        <strain evidence="2">AS27yjCOA_202</strain>
    </source>
</reference>
<dbReference type="SUPFAM" id="SSF55608">
    <property type="entry name" value="Homing endonucleases"/>
    <property type="match status" value="1"/>
</dbReference>
<feature type="domain" description="Homing endonuclease LAGLIDADG" evidence="1">
    <location>
        <begin position="10"/>
        <end position="169"/>
    </location>
</feature>